<organism evidence="2 3">
    <name type="scientific">Araneus ventricosus</name>
    <name type="common">Orbweaver spider</name>
    <name type="synonym">Epeira ventricosa</name>
    <dbReference type="NCBI Taxonomy" id="182803"/>
    <lineage>
        <taxon>Eukaryota</taxon>
        <taxon>Metazoa</taxon>
        <taxon>Ecdysozoa</taxon>
        <taxon>Arthropoda</taxon>
        <taxon>Chelicerata</taxon>
        <taxon>Arachnida</taxon>
        <taxon>Araneae</taxon>
        <taxon>Araneomorphae</taxon>
        <taxon>Entelegynae</taxon>
        <taxon>Araneoidea</taxon>
        <taxon>Araneidae</taxon>
        <taxon>Araneus</taxon>
    </lineage>
</organism>
<keyword evidence="3" id="KW-1185">Reference proteome</keyword>
<evidence type="ECO:0000313" key="3">
    <source>
        <dbReference type="Proteomes" id="UP000499080"/>
    </source>
</evidence>
<evidence type="ECO:0000256" key="1">
    <source>
        <dbReference type="SAM" id="MobiDB-lite"/>
    </source>
</evidence>
<reference evidence="2 3" key="1">
    <citation type="journal article" date="2019" name="Sci. Rep.">
        <title>Orb-weaving spider Araneus ventricosus genome elucidates the spidroin gene catalogue.</title>
        <authorList>
            <person name="Kono N."/>
            <person name="Nakamura H."/>
            <person name="Ohtoshi R."/>
            <person name="Moran D.A.P."/>
            <person name="Shinohara A."/>
            <person name="Yoshida Y."/>
            <person name="Fujiwara M."/>
            <person name="Mori M."/>
            <person name="Tomita M."/>
            <person name="Arakawa K."/>
        </authorList>
    </citation>
    <scope>NUCLEOTIDE SEQUENCE [LARGE SCALE GENOMIC DNA]</scope>
</reference>
<comment type="caution">
    <text evidence="2">The sequence shown here is derived from an EMBL/GenBank/DDBJ whole genome shotgun (WGS) entry which is preliminary data.</text>
</comment>
<feature type="compositionally biased region" description="Low complexity" evidence="1">
    <location>
        <begin position="1"/>
        <end position="13"/>
    </location>
</feature>
<name>A0A4Y2VTD8_ARAVE</name>
<accession>A0A4Y2VTD8</accession>
<dbReference type="EMBL" id="BGPR01050997">
    <property type="protein sequence ID" value="GBO27972.1"/>
    <property type="molecule type" value="Genomic_DNA"/>
</dbReference>
<evidence type="ECO:0000313" key="2">
    <source>
        <dbReference type="EMBL" id="GBO27972.1"/>
    </source>
</evidence>
<dbReference type="OrthoDB" id="6437672at2759"/>
<dbReference type="Proteomes" id="UP000499080">
    <property type="component" value="Unassembled WGS sequence"/>
</dbReference>
<proteinExistence type="predicted"/>
<dbReference type="AlphaFoldDB" id="A0A4Y2VTD8"/>
<feature type="region of interest" description="Disordered" evidence="1">
    <location>
        <begin position="1"/>
        <end position="42"/>
    </location>
</feature>
<gene>
    <name evidence="2" type="ORF">AVEN_38914_1</name>
</gene>
<protein>
    <submittedName>
        <fullName evidence="2">Uncharacterized protein</fullName>
    </submittedName>
</protein>
<sequence>MTSTSPERTPTSSNFPPHQCLNDISTLESSDEGSRNVSNSPYKLDEEIDTNSYFDFESESDEVNLTSTGILNSSVSSVTPTSQEESLSHKLRIWAVEHKVTLISLNSLLNVLHGYHPELPLDVFLISAKKVPLSTSPEGNTMLAMFNRVFKCLESIQKDIKVMKAEQIKIQSQLSEMCNQEGPVNNFTLPTGSLPLWSFILCVSKKVLSKSVALQYSRLGRKGKKHFEYVEEVYNAILTAAALKFKEAGREELAEKFGLSLCLGRIETQQKNF</sequence>